<organism evidence="9">
    <name type="scientific">Flavobacterium capsici</name>
    <dbReference type="NCBI Taxonomy" id="3075618"/>
    <lineage>
        <taxon>Bacteria</taxon>
        <taxon>Pseudomonadati</taxon>
        <taxon>Bacteroidota</taxon>
        <taxon>Flavobacteriia</taxon>
        <taxon>Flavobacteriales</taxon>
        <taxon>Flavobacteriaceae</taxon>
        <taxon>Flavobacterium</taxon>
    </lineage>
</organism>
<keyword evidence="4" id="KW-0808">Transferase</keyword>
<evidence type="ECO:0000256" key="4">
    <source>
        <dbReference type="ARBA" id="ARBA00022679"/>
    </source>
</evidence>
<dbReference type="SUPFAM" id="SSF55785">
    <property type="entry name" value="PYP-like sensor domain (PAS domain)"/>
    <property type="match status" value="2"/>
</dbReference>
<feature type="domain" description="PAS" evidence="7">
    <location>
        <begin position="143"/>
        <end position="215"/>
    </location>
</feature>
<evidence type="ECO:0000313" key="10">
    <source>
        <dbReference type="EMBL" id="WNM23053.1"/>
    </source>
</evidence>
<evidence type="ECO:0000256" key="3">
    <source>
        <dbReference type="ARBA" id="ARBA00022553"/>
    </source>
</evidence>
<dbReference type="InterPro" id="IPR005467">
    <property type="entry name" value="His_kinase_dom"/>
</dbReference>
<dbReference type="InterPro" id="IPR000700">
    <property type="entry name" value="PAS-assoc_C"/>
</dbReference>
<accession>A0AA96J6L6</accession>
<feature type="domain" description="Histidine kinase" evidence="6">
    <location>
        <begin position="290"/>
        <end position="503"/>
    </location>
</feature>
<evidence type="ECO:0000313" key="11">
    <source>
        <dbReference type="Proteomes" id="UP001304515"/>
    </source>
</evidence>
<dbReference type="Pfam" id="PF02518">
    <property type="entry name" value="HATPase_c"/>
    <property type="match status" value="1"/>
</dbReference>
<dbReference type="InterPro" id="IPR036890">
    <property type="entry name" value="HATPase_C_sf"/>
</dbReference>
<dbReference type="InterPro" id="IPR001610">
    <property type="entry name" value="PAC"/>
</dbReference>
<dbReference type="SMART" id="SM00086">
    <property type="entry name" value="PAC"/>
    <property type="match status" value="2"/>
</dbReference>
<sequence>MLRKPYEEKTKDISGLFFKKLVSKIPDLLFQLSLSPNGDLSSPFLNKAVIQYFELSRDELRNFDLSQRILENDFVDLLNSIKNIPNETTIWTHEFRAILPTKGLRWFKAVANVEIDSFQFVSLYGRLSDITEEKQREIELKISEERFQFAMEASSNGVWDIDMVTDKVFYSSQSMKMLELEEQDIISTHLKWDERIHPDDIEEYKSQFQLHLENKTPFYENAKRMLTKSGKYKWILSRGKIIKRDENGNPLRIIGTDIDITHQKEEEKKLLKSLEIIGEQNSRLLNFAHIVSHNLNSHTSNFKMLLDLVEDEEDECVLKEVFGYLRTSSNALSQTIEHLKELVDVNTNMVHKKENLNLDEYLNKVLDILSEDINKNKVKIFKKIPSECYISFNPSYLESILLNFTTNAIKYAHPDRIPEINYSHYNQNGSTILEIQDNGLGIDLNKYGEKLFGMYKTFHNNENARGIGLFITKNQIESMGGSVEVMSKANQGTTFKIYFNNEV</sequence>
<accession>A0AA96J382</accession>
<evidence type="ECO:0000259" key="8">
    <source>
        <dbReference type="PROSITE" id="PS50113"/>
    </source>
</evidence>
<dbReference type="PROSITE" id="PS50113">
    <property type="entry name" value="PAC"/>
    <property type="match status" value="1"/>
</dbReference>
<dbReference type="AlphaFoldDB" id="A0AA96J382"/>
<dbReference type="InterPro" id="IPR000014">
    <property type="entry name" value="PAS"/>
</dbReference>
<evidence type="ECO:0000256" key="2">
    <source>
        <dbReference type="ARBA" id="ARBA00012438"/>
    </source>
</evidence>
<feature type="domain" description="PAC" evidence="8">
    <location>
        <begin position="219"/>
        <end position="272"/>
    </location>
</feature>
<dbReference type="CDD" id="cd00130">
    <property type="entry name" value="PAS"/>
    <property type="match status" value="2"/>
</dbReference>
<protein>
    <recommendedName>
        <fullName evidence="2">histidine kinase</fullName>
        <ecNumber evidence="2">2.7.13.3</ecNumber>
    </recommendedName>
</protein>
<dbReference type="PANTHER" id="PTHR43304:SF1">
    <property type="entry name" value="PAC DOMAIN-CONTAINING PROTEIN"/>
    <property type="match status" value="1"/>
</dbReference>
<dbReference type="EC" id="2.7.13.3" evidence="2"/>
<dbReference type="SMART" id="SM00091">
    <property type="entry name" value="PAS"/>
    <property type="match status" value="2"/>
</dbReference>
<proteinExistence type="predicted"/>
<dbReference type="EMBL" id="CP134878">
    <property type="protein sequence ID" value="WNM19003.1"/>
    <property type="molecule type" value="Genomic_DNA"/>
</dbReference>
<dbReference type="KEGG" id="fcj:RN605_06735"/>
<evidence type="ECO:0000313" key="9">
    <source>
        <dbReference type="EMBL" id="WNM19003.1"/>
    </source>
</evidence>
<dbReference type="InterPro" id="IPR004358">
    <property type="entry name" value="Sig_transdc_His_kin-like_C"/>
</dbReference>
<dbReference type="Pfam" id="PF08447">
    <property type="entry name" value="PAS_3"/>
    <property type="match status" value="1"/>
</dbReference>
<keyword evidence="3" id="KW-0597">Phosphoprotein</keyword>
<dbReference type="InterPro" id="IPR003594">
    <property type="entry name" value="HATPase_dom"/>
</dbReference>
<dbReference type="EMBL" id="CP134890">
    <property type="protein sequence ID" value="WNM23053.1"/>
    <property type="molecule type" value="Genomic_DNA"/>
</dbReference>
<name>A0AA96J382_9FLAO</name>
<comment type="catalytic activity">
    <reaction evidence="1">
        <text>ATP + protein L-histidine = ADP + protein N-phospho-L-histidine.</text>
        <dbReference type="EC" id="2.7.13.3"/>
    </reaction>
</comment>
<dbReference type="InterPro" id="IPR035965">
    <property type="entry name" value="PAS-like_dom_sf"/>
</dbReference>
<dbReference type="GO" id="GO:0004673">
    <property type="term" value="F:protein histidine kinase activity"/>
    <property type="evidence" value="ECO:0007669"/>
    <property type="project" value="UniProtKB-EC"/>
</dbReference>
<dbReference type="PRINTS" id="PR00344">
    <property type="entry name" value="BCTRLSENSOR"/>
</dbReference>
<dbReference type="InterPro" id="IPR013655">
    <property type="entry name" value="PAS_fold_3"/>
</dbReference>
<keyword evidence="11" id="KW-1185">Reference proteome</keyword>
<dbReference type="Gene3D" id="3.30.450.20">
    <property type="entry name" value="PAS domain"/>
    <property type="match status" value="2"/>
</dbReference>
<evidence type="ECO:0000259" key="6">
    <source>
        <dbReference type="PROSITE" id="PS50109"/>
    </source>
</evidence>
<dbReference type="InterPro" id="IPR052162">
    <property type="entry name" value="Sensor_kinase/Photoreceptor"/>
</dbReference>
<evidence type="ECO:0000259" key="7">
    <source>
        <dbReference type="PROSITE" id="PS50112"/>
    </source>
</evidence>
<dbReference type="Proteomes" id="UP001304515">
    <property type="component" value="Chromosome"/>
</dbReference>
<dbReference type="PANTHER" id="PTHR43304">
    <property type="entry name" value="PHYTOCHROME-LIKE PROTEIN CPH1"/>
    <property type="match status" value="1"/>
</dbReference>
<dbReference type="SUPFAM" id="SSF55874">
    <property type="entry name" value="ATPase domain of HSP90 chaperone/DNA topoisomerase II/histidine kinase"/>
    <property type="match status" value="1"/>
</dbReference>
<gene>
    <name evidence="10" type="ORF">RN605_06735</name>
    <name evidence="9" type="ORF">RN608_13435</name>
</gene>
<dbReference type="RefSeq" id="WP_313323484.1">
    <property type="nucleotide sequence ID" value="NZ_CP134878.1"/>
</dbReference>
<dbReference type="PROSITE" id="PS50112">
    <property type="entry name" value="PAS"/>
    <property type="match status" value="1"/>
</dbReference>
<dbReference type="NCBIfam" id="TIGR00229">
    <property type="entry name" value="sensory_box"/>
    <property type="match status" value="1"/>
</dbReference>
<keyword evidence="5" id="KW-0418">Kinase</keyword>
<evidence type="ECO:0000256" key="1">
    <source>
        <dbReference type="ARBA" id="ARBA00000085"/>
    </source>
</evidence>
<reference evidence="9 11" key="1">
    <citation type="submission" date="2023-09" db="EMBL/GenBank/DDBJ databases">
        <title>Flavobacterium sp. a novel bacteria isolate from Pepper rhizosphere.</title>
        <authorList>
            <person name="Peng Y."/>
            <person name="Lee J."/>
        </authorList>
    </citation>
    <scope>NUCLEOTIDE SEQUENCE</scope>
    <source>
        <strain evidence="9">PMR2A8</strain>
        <strain evidence="10 11">PMTSA4</strain>
    </source>
</reference>
<evidence type="ECO:0000256" key="5">
    <source>
        <dbReference type="ARBA" id="ARBA00022777"/>
    </source>
</evidence>
<dbReference type="SMART" id="SM00387">
    <property type="entry name" value="HATPase_c"/>
    <property type="match status" value="1"/>
</dbReference>
<dbReference type="PROSITE" id="PS50109">
    <property type="entry name" value="HIS_KIN"/>
    <property type="match status" value="1"/>
</dbReference>
<dbReference type="Gene3D" id="3.30.565.10">
    <property type="entry name" value="Histidine kinase-like ATPase, C-terminal domain"/>
    <property type="match status" value="1"/>
</dbReference>